<evidence type="ECO:0000256" key="1">
    <source>
        <dbReference type="ARBA" id="ARBA00004123"/>
    </source>
</evidence>
<evidence type="ECO:0000313" key="7">
    <source>
        <dbReference type="EMBL" id="KAK4367889.1"/>
    </source>
</evidence>
<keyword evidence="4" id="KW-0804">Transcription</keyword>
<dbReference type="InterPro" id="IPR002100">
    <property type="entry name" value="TF_MADSbox"/>
</dbReference>
<dbReference type="EMBL" id="JAVYJV010000006">
    <property type="protein sequence ID" value="KAK4367889.1"/>
    <property type="molecule type" value="Genomic_DNA"/>
</dbReference>
<gene>
    <name evidence="7" type="ORF">RND71_011681</name>
</gene>
<dbReference type="GO" id="GO:0005634">
    <property type="term" value="C:nucleus"/>
    <property type="evidence" value="ECO:0007669"/>
    <property type="project" value="UniProtKB-SubCell"/>
</dbReference>
<dbReference type="GO" id="GO:0046983">
    <property type="term" value="F:protein dimerization activity"/>
    <property type="evidence" value="ECO:0007669"/>
    <property type="project" value="InterPro"/>
</dbReference>
<dbReference type="GO" id="GO:0003677">
    <property type="term" value="F:DNA binding"/>
    <property type="evidence" value="ECO:0007669"/>
    <property type="project" value="UniProtKB-KW"/>
</dbReference>
<feature type="domain" description="MADS-box" evidence="6">
    <location>
        <begin position="1"/>
        <end position="43"/>
    </location>
</feature>
<organism evidence="7 8">
    <name type="scientific">Anisodus tanguticus</name>
    <dbReference type="NCBI Taxonomy" id="243964"/>
    <lineage>
        <taxon>Eukaryota</taxon>
        <taxon>Viridiplantae</taxon>
        <taxon>Streptophyta</taxon>
        <taxon>Embryophyta</taxon>
        <taxon>Tracheophyta</taxon>
        <taxon>Spermatophyta</taxon>
        <taxon>Magnoliopsida</taxon>
        <taxon>eudicotyledons</taxon>
        <taxon>Gunneridae</taxon>
        <taxon>Pentapetalae</taxon>
        <taxon>asterids</taxon>
        <taxon>lamiids</taxon>
        <taxon>Solanales</taxon>
        <taxon>Solanaceae</taxon>
        <taxon>Solanoideae</taxon>
        <taxon>Hyoscyameae</taxon>
        <taxon>Anisodus</taxon>
    </lineage>
</organism>
<keyword evidence="5" id="KW-0539">Nucleus</keyword>
<dbReference type="PROSITE" id="PS50066">
    <property type="entry name" value="MADS_BOX_2"/>
    <property type="match status" value="1"/>
</dbReference>
<dbReference type="SUPFAM" id="SSF55455">
    <property type="entry name" value="SRF-like"/>
    <property type="match status" value="1"/>
</dbReference>
<sequence length="131" mass="14586">MLLFKKKLSLFKKVDELATLTGADVGVLLSSPSGKAYSHGSTSIEKIIDKFLKWKLDNPQIDDQADMEKLDVFKAFDDIREELQVGAIGDYQATIGKIKKEAKNSVLIEPLKFDLNVVPELDEGESSELIE</sequence>
<protein>
    <recommendedName>
        <fullName evidence="6">MADS-box domain-containing protein</fullName>
    </recommendedName>
</protein>
<evidence type="ECO:0000256" key="4">
    <source>
        <dbReference type="ARBA" id="ARBA00023163"/>
    </source>
</evidence>
<evidence type="ECO:0000313" key="8">
    <source>
        <dbReference type="Proteomes" id="UP001291623"/>
    </source>
</evidence>
<evidence type="ECO:0000259" key="6">
    <source>
        <dbReference type="PROSITE" id="PS50066"/>
    </source>
</evidence>
<comment type="caution">
    <text evidence="7">The sequence shown here is derived from an EMBL/GenBank/DDBJ whole genome shotgun (WGS) entry which is preliminary data.</text>
</comment>
<evidence type="ECO:0000256" key="3">
    <source>
        <dbReference type="ARBA" id="ARBA00023125"/>
    </source>
</evidence>
<keyword evidence="8" id="KW-1185">Reference proteome</keyword>
<dbReference type="AlphaFoldDB" id="A0AAE1SBS5"/>
<dbReference type="Gene3D" id="3.40.1810.10">
    <property type="entry name" value="Transcription factor, MADS-box"/>
    <property type="match status" value="1"/>
</dbReference>
<comment type="subcellular location">
    <subcellularLocation>
        <location evidence="1">Nucleus</location>
    </subcellularLocation>
</comment>
<evidence type="ECO:0000256" key="2">
    <source>
        <dbReference type="ARBA" id="ARBA00023015"/>
    </source>
</evidence>
<name>A0AAE1SBS5_9SOLA</name>
<proteinExistence type="predicted"/>
<keyword evidence="3" id="KW-0238">DNA-binding</keyword>
<accession>A0AAE1SBS5</accession>
<dbReference type="Proteomes" id="UP001291623">
    <property type="component" value="Unassembled WGS sequence"/>
</dbReference>
<dbReference type="InterPro" id="IPR036879">
    <property type="entry name" value="TF_MADSbox_sf"/>
</dbReference>
<keyword evidence="2" id="KW-0805">Transcription regulation</keyword>
<evidence type="ECO:0000256" key="5">
    <source>
        <dbReference type="ARBA" id="ARBA00023242"/>
    </source>
</evidence>
<dbReference type="Pfam" id="PF00319">
    <property type="entry name" value="SRF-TF"/>
    <property type="match status" value="1"/>
</dbReference>
<reference evidence="7" key="1">
    <citation type="submission" date="2023-12" db="EMBL/GenBank/DDBJ databases">
        <title>Genome assembly of Anisodus tanguticus.</title>
        <authorList>
            <person name="Wang Y.-J."/>
        </authorList>
    </citation>
    <scope>NUCLEOTIDE SEQUENCE</scope>
    <source>
        <strain evidence="7">KB-2021</strain>
        <tissue evidence="7">Leaf</tissue>
    </source>
</reference>